<gene>
    <name evidence="12" type="ORF">ABS32_01810</name>
</gene>
<evidence type="ECO:0000256" key="3">
    <source>
        <dbReference type="ARBA" id="ARBA00018753"/>
    </source>
</evidence>
<dbReference type="Gene3D" id="2.170.220.10">
    <property type="match status" value="1"/>
</dbReference>
<dbReference type="PANTHER" id="PTHR43326:SF1">
    <property type="entry name" value="METHIONINE--TRNA LIGASE, MITOCHONDRIAL"/>
    <property type="match status" value="1"/>
</dbReference>
<reference evidence="12 13" key="1">
    <citation type="submission" date="2015-10" db="EMBL/GenBank/DDBJ databases">
        <title>Metagenome-Assembled Genomes uncover a global brackish microbiome.</title>
        <authorList>
            <person name="Hugerth L.W."/>
            <person name="Larsson J."/>
            <person name="Alneberg J."/>
            <person name="Lindh M.V."/>
            <person name="Legrand C."/>
            <person name="Pinhassi J."/>
            <person name="Andersson A.F."/>
        </authorList>
    </citation>
    <scope>NUCLEOTIDE SEQUENCE [LARGE SCALE GENOMIC DNA]</scope>
    <source>
        <strain evidence="12">BACL9 MAG-120820-bin42</strain>
    </source>
</reference>
<dbReference type="InterPro" id="IPR023457">
    <property type="entry name" value="Met-tRNA_synth_2"/>
</dbReference>
<dbReference type="SUPFAM" id="SSF47323">
    <property type="entry name" value="Anticodon-binding domain of a subclass of class I aminoacyl-tRNA synthetases"/>
    <property type="match status" value="1"/>
</dbReference>
<dbReference type="InterPro" id="IPR009080">
    <property type="entry name" value="tRNAsynth_Ia_anticodon-bd"/>
</dbReference>
<dbReference type="EC" id="6.1.1.10" evidence="2"/>
<evidence type="ECO:0000259" key="11">
    <source>
        <dbReference type="Pfam" id="PF09334"/>
    </source>
</evidence>
<evidence type="ECO:0000256" key="6">
    <source>
        <dbReference type="ARBA" id="ARBA00022840"/>
    </source>
</evidence>
<dbReference type="Pfam" id="PF09334">
    <property type="entry name" value="tRNA-synt_1g"/>
    <property type="match status" value="2"/>
</dbReference>
<organism evidence="12 13">
    <name type="scientific">Verrucomicrobia subdivision 6 bacterium BACL9 MAG-120820-bin42</name>
    <dbReference type="NCBI Taxonomy" id="1655634"/>
    <lineage>
        <taxon>Bacteria</taxon>
        <taxon>Pseudomonadati</taxon>
        <taxon>Verrucomicrobiota</taxon>
        <taxon>Verrucomicrobiia</taxon>
        <taxon>Verrucomicrobiales</taxon>
        <taxon>Verrucomicrobia subdivision 6</taxon>
    </lineage>
</organism>
<evidence type="ECO:0000256" key="10">
    <source>
        <dbReference type="RuleBase" id="RU363039"/>
    </source>
</evidence>
<dbReference type="EMBL" id="LIDM01000040">
    <property type="protein sequence ID" value="KRP32974.1"/>
    <property type="molecule type" value="Genomic_DNA"/>
</dbReference>
<feature type="domain" description="Methionyl/Leucyl tRNA synthetase" evidence="11">
    <location>
        <begin position="5"/>
        <end position="137"/>
    </location>
</feature>
<comment type="similarity">
    <text evidence="10">Belongs to the class-I aminoacyl-tRNA synthetase family.</text>
</comment>
<keyword evidence="4 10" id="KW-0436">Ligase</keyword>
<keyword evidence="5 10" id="KW-0547">Nucleotide-binding</keyword>
<evidence type="ECO:0000256" key="1">
    <source>
        <dbReference type="ARBA" id="ARBA00003314"/>
    </source>
</evidence>
<dbReference type="GO" id="GO:0004825">
    <property type="term" value="F:methionine-tRNA ligase activity"/>
    <property type="evidence" value="ECO:0007669"/>
    <property type="project" value="UniProtKB-EC"/>
</dbReference>
<dbReference type="InterPro" id="IPR015413">
    <property type="entry name" value="Methionyl/Leucyl_tRNA_Synth"/>
</dbReference>
<evidence type="ECO:0000256" key="4">
    <source>
        <dbReference type="ARBA" id="ARBA00022598"/>
    </source>
</evidence>
<keyword evidence="7 10" id="KW-0648">Protein biosynthesis</keyword>
<dbReference type="AlphaFoldDB" id="A0A0R2XJ32"/>
<evidence type="ECO:0000313" key="12">
    <source>
        <dbReference type="EMBL" id="KRP32974.1"/>
    </source>
</evidence>
<dbReference type="NCBIfam" id="TIGR00398">
    <property type="entry name" value="metG"/>
    <property type="match status" value="1"/>
</dbReference>
<sequence>MQPLYLTTAIDYANAQPHLGHAYEKVLTDTLARFARRSGRSVRFLSGLDEHGQKVQQSAAKSGRSPQEFVDGISVLFLDLWKQLRVQPDDYLRTTEVRHGKLVQGVLSQLYAKGDIVKGTFKGFYSIRAEQFLTEKERLADGSWPEIFGEVVELTEENYFFQLSKHQDWLRELYQKHPSLVFPEFRTKEILGALEKPLPDLCISRPKSRLSWGIPLPFDDSQVTYVWFDALLNYVTGSGSGQGKLEEWVPAVHVIGKDIMVPAHAIYWPCMLRALGLPIFEKLLVHGFWTRKSEKLSKSTGNVVDPKELAAKYGSDSFRYYVLREMALGHDADFDEASLAARRKGELAHELGNLLQRAGSMVGRYCGGKIPEGPTPDAISVAFRATVLGALRHWDELMKGNQIHLALGELWKAVQAGNQMIEARAPWKLAKDPAQGDALRATLADAMAVLQMVLQEVECVIPTTAQAGLVQLGLSGEVAMREKDWPQWPTGMAGRSLGTIQPLFPLLEEEKTEGRG</sequence>
<dbReference type="InterPro" id="IPR033911">
    <property type="entry name" value="MetRS_core"/>
</dbReference>
<evidence type="ECO:0000256" key="8">
    <source>
        <dbReference type="ARBA" id="ARBA00023146"/>
    </source>
</evidence>
<evidence type="ECO:0000256" key="9">
    <source>
        <dbReference type="ARBA" id="ARBA00030904"/>
    </source>
</evidence>
<protein>
    <recommendedName>
        <fullName evidence="3">Methionine--tRNA ligase</fullName>
        <ecNumber evidence="2">6.1.1.10</ecNumber>
    </recommendedName>
    <alternativeName>
        <fullName evidence="9">Methionyl-tRNA synthetase</fullName>
    </alternativeName>
</protein>
<name>A0A0R2XJ32_9BACT</name>
<dbReference type="SUPFAM" id="SSF52374">
    <property type="entry name" value="Nucleotidylyl transferase"/>
    <property type="match status" value="1"/>
</dbReference>
<dbReference type="Proteomes" id="UP000051557">
    <property type="component" value="Unassembled WGS sequence"/>
</dbReference>
<dbReference type="GO" id="GO:0005524">
    <property type="term" value="F:ATP binding"/>
    <property type="evidence" value="ECO:0007669"/>
    <property type="project" value="UniProtKB-KW"/>
</dbReference>
<evidence type="ECO:0000256" key="5">
    <source>
        <dbReference type="ARBA" id="ARBA00022741"/>
    </source>
</evidence>
<dbReference type="Gene3D" id="3.40.50.620">
    <property type="entry name" value="HUPs"/>
    <property type="match status" value="1"/>
</dbReference>
<comment type="function">
    <text evidence="1">Is required not only for elongation of protein synthesis but also for the initiation of all mRNA translation through initiator tRNA(fMet) aminoacylation.</text>
</comment>
<keyword evidence="8 10" id="KW-0030">Aminoacyl-tRNA synthetase</keyword>
<dbReference type="InterPro" id="IPR014758">
    <property type="entry name" value="Met-tRNA_synth"/>
</dbReference>
<proteinExistence type="inferred from homology"/>
<dbReference type="FunFam" id="2.170.220.10:FF:000003">
    <property type="entry name" value="Methionine--tRNA ligase"/>
    <property type="match status" value="1"/>
</dbReference>
<dbReference type="PRINTS" id="PR01041">
    <property type="entry name" value="TRNASYNTHMET"/>
</dbReference>
<dbReference type="InterPro" id="IPR014729">
    <property type="entry name" value="Rossmann-like_a/b/a_fold"/>
</dbReference>
<evidence type="ECO:0000256" key="2">
    <source>
        <dbReference type="ARBA" id="ARBA00012838"/>
    </source>
</evidence>
<dbReference type="CDD" id="cd00814">
    <property type="entry name" value="MetRS_core"/>
    <property type="match status" value="1"/>
</dbReference>
<comment type="caution">
    <text evidence="12">The sequence shown here is derived from an EMBL/GenBank/DDBJ whole genome shotgun (WGS) entry which is preliminary data.</text>
</comment>
<dbReference type="PANTHER" id="PTHR43326">
    <property type="entry name" value="METHIONYL-TRNA SYNTHETASE"/>
    <property type="match status" value="1"/>
</dbReference>
<dbReference type="Gene3D" id="1.10.730.10">
    <property type="entry name" value="Isoleucyl-tRNA Synthetase, Domain 1"/>
    <property type="match status" value="1"/>
</dbReference>
<dbReference type="GO" id="GO:0006431">
    <property type="term" value="P:methionyl-tRNA aminoacylation"/>
    <property type="evidence" value="ECO:0007669"/>
    <property type="project" value="InterPro"/>
</dbReference>
<accession>A0A0R2XJ32</accession>
<evidence type="ECO:0000313" key="13">
    <source>
        <dbReference type="Proteomes" id="UP000051557"/>
    </source>
</evidence>
<evidence type="ECO:0000256" key="7">
    <source>
        <dbReference type="ARBA" id="ARBA00022917"/>
    </source>
</evidence>
<keyword evidence="6 10" id="KW-0067">ATP-binding</keyword>
<feature type="domain" description="Methionyl/Leucyl tRNA synthetase" evidence="11">
    <location>
        <begin position="151"/>
        <end position="358"/>
    </location>
</feature>